<dbReference type="EMBL" id="CAKKNE010000002">
    <property type="protein sequence ID" value="CAH0368515.1"/>
    <property type="molecule type" value="Genomic_DNA"/>
</dbReference>
<comment type="subcellular location">
    <subcellularLocation>
        <location evidence="3">Nucleus</location>
    </subcellularLocation>
</comment>
<evidence type="ECO:0000256" key="3">
    <source>
        <dbReference type="RuleBase" id="RU366061"/>
    </source>
</evidence>
<dbReference type="GO" id="GO:0005730">
    <property type="term" value="C:nucleolus"/>
    <property type="evidence" value="ECO:0007669"/>
    <property type="project" value="TreeGrafter"/>
</dbReference>
<accession>A0A8J2WWF3</accession>
<keyword evidence="2 3" id="KW-0408">Iron</keyword>
<dbReference type="PANTHER" id="PTHR13096:SF8">
    <property type="entry name" value="RIBOSOMAL OXYGENASE 1"/>
    <property type="match status" value="1"/>
</dbReference>
<keyword evidence="1 3" id="KW-0479">Metal-binding</keyword>
<comment type="caution">
    <text evidence="6">The sequence shown here is derived from an EMBL/GenBank/DDBJ whole genome shotgun (WGS) entry which is preliminary data.</text>
</comment>
<dbReference type="GO" id="GO:0032453">
    <property type="term" value="F:histone H3K4 demethylase activity"/>
    <property type="evidence" value="ECO:0007669"/>
    <property type="project" value="TreeGrafter"/>
</dbReference>
<feature type="signal peptide" evidence="4">
    <location>
        <begin position="1"/>
        <end position="15"/>
    </location>
</feature>
<dbReference type="Pfam" id="PF08007">
    <property type="entry name" value="JmjC_2"/>
    <property type="match status" value="1"/>
</dbReference>
<dbReference type="InterPro" id="IPR039994">
    <property type="entry name" value="NO66-like"/>
</dbReference>
<comment type="cofactor">
    <cofactor evidence="3">
        <name>Fe(2+)</name>
        <dbReference type="ChEBI" id="CHEBI:29033"/>
    </cofactor>
    <text evidence="3">Binds 1 Fe(2+) ion per subunit.</text>
</comment>
<reference evidence="6" key="1">
    <citation type="submission" date="2021-11" db="EMBL/GenBank/DDBJ databases">
        <authorList>
            <consortium name="Genoscope - CEA"/>
            <person name="William W."/>
        </authorList>
    </citation>
    <scope>NUCLEOTIDE SEQUENCE</scope>
</reference>
<comment type="function">
    <text evidence="3">Oxygenase that can act as both a histone lysine demethylase and a ribosomal histidine hydroxylase.</text>
</comment>
<dbReference type="GO" id="GO:0005506">
    <property type="term" value="F:iron ion binding"/>
    <property type="evidence" value="ECO:0007669"/>
    <property type="project" value="UniProtKB-UniRule"/>
</dbReference>
<evidence type="ECO:0000256" key="1">
    <source>
        <dbReference type="ARBA" id="ARBA00022723"/>
    </source>
</evidence>
<gene>
    <name evidence="6" type="ORF">PECAL_2P15820</name>
</gene>
<evidence type="ECO:0000256" key="2">
    <source>
        <dbReference type="ARBA" id="ARBA00023004"/>
    </source>
</evidence>
<dbReference type="GO" id="GO:0051864">
    <property type="term" value="F:histone H3K36 demethylase activity"/>
    <property type="evidence" value="ECO:0007669"/>
    <property type="project" value="TreeGrafter"/>
</dbReference>
<keyword evidence="4" id="KW-0732">Signal</keyword>
<dbReference type="Gene3D" id="2.60.120.650">
    <property type="entry name" value="Cupin"/>
    <property type="match status" value="1"/>
</dbReference>
<dbReference type="SUPFAM" id="SSF51197">
    <property type="entry name" value="Clavaminate synthase-like"/>
    <property type="match status" value="1"/>
</dbReference>
<feature type="domain" description="JmjC" evidence="5">
    <location>
        <begin position="133"/>
        <end position="284"/>
    </location>
</feature>
<evidence type="ECO:0000259" key="5">
    <source>
        <dbReference type="PROSITE" id="PS51184"/>
    </source>
</evidence>
<dbReference type="AlphaFoldDB" id="A0A8J2WWF3"/>
<dbReference type="EC" id="1.14.11.-" evidence="3"/>
<dbReference type="PROSITE" id="PS51184">
    <property type="entry name" value="JMJC"/>
    <property type="match status" value="1"/>
</dbReference>
<organism evidence="6 7">
    <name type="scientific">Pelagomonas calceolata</name>
    <dbReference type="NCBI Taxonomy" id="35677"/>
    <lineage>
        <taxon>Eukaryota</taxon>
        <taxon>Sar</taxon>
        <taxon>Stramenopiles</taxon>
        <taxon>Ochrophyta</taxon>
        <taxon>Pelagophyceae</taxon>
        <taxon>Pelagomonadales</taxon>
        <taxon>Pelagomonadaceae</taxon>
        <taxon>Pelagomonas</taxon>
    </lineage>
</organism>
<keyword evidence="7" id="KW-1185">Reference proteome</keyword>
<evidence type="ECO:0000256" key="4">
    <source>
        <dbReference type="SAM" id="SignalP"/>
    </source>
</evidence>
<dbReference type="Proteomes" id="UP000789595">
    <property type="component" value="Unassembled WGS sequence"/>
</dbReference>
<keyword evidence="3" id="KW-0560">Oxidoreductase</keyword>
<keyword evidence="3" id="KW-0539">Nucleus</keyword>
<sequence length="432" mass="46726">MRVLAALLACSACTGWSPQLALKHRGARRATDAHHKHPTALHATDADWQEFWEDLAARPEIRDAWRRAPCVLKGIAPADALTLEALTQAVDADPSTLDDAARVAHGASQGWTNVALDDDARPSRRLRASSSKASVLLNHGGVAFPSLLGGACRAALDAFEQPVGLNVYLTGEDVEKAAPAHTDRQEVFVVQCAGAKRWRVFAPPHPPLNPSADPFARGKGDDVLDERSIACMLDVALEERDLLYIPAGFPHSTATANTSSLHLTFGMAPTSNFGLSLDSLRIAARGRRTAYDPLDDPEMLREVAVEIYRVFDAPLPLGRFLGADGDFREACRGRLREALALEGPLTTFRANLEDPSDDAIDAAADRVQTHHAAVLDEMRRAYALGDARPASARVADHIDRLGGLVDALWNPQLEKLRAKIASATVVDRRRPG</sequence>
<feature type="chain" id="PRO_5035265449" description="Bifunctional lysine-specific demethylase and histidyl-hydroxylase" evidence="4">
    <location>
        <begin position="16"/>
        <end position="432"/>
    </location>
</feature>
<dbReference type="InterPro" id="IPR003347">
    <property type="entry name" value="JmjC_dom"/>
</dbReference>
<keyword evidence="3" id="KW-0223">Dioxygenase</keyword>
<dbReference type="PANTHER" id="PTHR13096">
    <property type="entry name" value="MINA53 MYC INDUCED NUCLEAR ANTIGEN"/>
    <property type="match status" value="1"/>
</dbReference>
<evidence type="ECO:0000313" key="7">
    <source>
        <dbReference type="Proteomes" id="UP000789595"/>
    </source>
</evidence>
<comment type="similarity">
    <text evidence="3">Belongs to the ROX family.</text>
</comment>
<name>A0A8J2WWF3_9STRA</name>
<dbReference type="OrthoDB" id="425950at2759"/>
<evidence type="ECO:0000313" key="6">
    <source>
        <dbReference type="EMBL" id="CAH0368515.1"/>
    </source>
</evidence>
<proteinExistence type="inferred from homology"/>
<protein>
    <recommendedName>
        <fullName evidence="3">Bifunctional lysine-specific demethylase and histidyl-hydroxylase</fullName>
        <ecNumber evidence="3">1.14.11.-</ecNumber>
    </recommendedName>
</protein>
<keyword evidence="3" id="KW-0804">Transcription</keyword>
<keyword evidence="3" id="KW-0805">Transcription regulation</keyword>